<dbReference type="EC" id="2.3.1.-" evidence="4"/>
<dbReference type="Pfam" id="PF13673">
    <property type="entry name" value="Acetyltransf_10"/>
    <property type="match status" value="1"/>
</dbReference>
<proteinExistence type="predicted"/>
<organism evidence="4 5">
    <name type="scientific">Butyricimonas hominis</name>
    <dbReference type="NCBI Taxonomy" id="2763032"/>
    <lineage>
        <taxon>Bacteria</taxon>
        <taxon>Pseudomonadati</taxon>
        <taxon>Bacteroidota</taxon>
        <taxon>Bacteroidia</taxon>
        <taxon>Bacteroidales</taxon>
        <taxon>Odoribacteraceae</taxon>
        <taxon>Butyricimonas</taxon>
    </lineage>
</organism>
<dbReference type="PANTHER" id="PTHR43800">
    <property type="entry name" value="PEPTIDYL-LYSINE N-ACETYLTRANSFERASE YJAB"/>
    <property type="match status" value="1"/>
</dbReference>
<evidence type="ECO:0000313" key="4">
    <source>
        <dbReference type="EMBL" id="MBC5621368.1"/>
    </source>
</evidence>
<dbReference type="CDD" id="cd04301">
    <property type="entry name" value="NAT_SF"/>
    <property type="match status" value="1"/>
</dbReference>
<dbReference type="Gene3D" id="3.40.630.30">
    <property type="match status" value="1"/>
</dbReference>
<keyword evidence="1 4" id="KW-0808">Transferase</keyword>
<name>A0ABR7D0A2_9BACT</name>
<gene>
    <name evidence="4" type="ORF">H8S64_09680</name>
</gene>
<dbReference type="RefSeq" id="WP_186975921.1">
    <property type="nucleotide sequence ID" value="NZ_JACOOH010000004.1"/>
</dbReference>
<dbReference type="PROSITE" id="PS51186">
    <property type="entry name" value="GNAT"/>
    <property type="match status" value="1"/>
</dbReference>
<evidence type="ECO:0000256" key="2">
    <source>
        <dbReference type="ARBA" id="ARBA00023315"/>
    </source>
</evidence>
<dbReference type="GO" id="GO:0016746">
    <property type="term" value="F:acyltransferase activity"/>
    <property type="evidence" value="ECO:0007669"/>
    <property type="project" value="UniProtKB-KW"/>
</dbReference>
<protein>
    <submittedName>
        <fullName evidence="4">N-acetyltransferase</fullName>
        <ecNumber evidence="4">2.3.1.-</ecNumber>
    </submittedName>
</protein>
<evidence type="ECO:0000256" key="1">
    <source>
        <dbReference type="ARBA" id="ARBA00022679"/>
    </source>
</evidence>
<evidence type="ECO:0000313" key="5">
    <source>
        <dbReference type="Proteomes" id="UP000646484"/>
    </source>
</evidence>
<keyword evidence="2 4" id="KW-0012">Acyltransferase</keyword>
<dbReference type="Proteomes" id="UP000646484">
    <property type="component" value="Unassembled WGS sequence"/>
</dbReference>
<keyword evidence="5" id="KW-1185">Reference proteome</keyword>
<feature type="domain" description="N-acetyltransferase" evidence="3">
    <location>
        <begin position="1"/>
        <end position="144"/>
    </location>
</feature>
<accession>A0ABR7D0A2</accession>
<dbReference type="InterPro" id="IPR000182">
    <property type="entry name" value="GNAT_dom"/>
</dbReference>
<dbReference type="EMBL" id="JACOOH010000004">
    <property type="protein sequence ID" value="MBC5621368.1"/>
    <property type="molecule type" value="Genomic_DNA"/>
</dbReference>
<dbReference type="PANTHER" id="PTHR43800:SF1">
    <property type="entry name" value="PEPTIDYL-LYSINE N-ACETYLTRANSFERASE YJAB"/>
    <property type="match status" value="1"/>
</dbReference>
<evidence type="ECO:0000259" key="3">
    <source>
        <dbReference type="PROSITE" id="PS51186"/>
    </source>
</evidence>
<reference evidence="4 5" key="1">
    <citation type="submission" date="2020-08" db="EMBL/GenBank/DDBJ databases">
        <title>Genome public.</title>
        <authorList>
            <person name="Liu C."/>
            <person name="Sun Q."/>
        </authorList>
    </citation>
    <scope>NUCLEOTIDE SEQUENCE [LARGE SCALE GENOMIC DNA]</scope>
    <source>
        <strain evidence="4 5">NSJ-56</strain>
    </source>
</reference>
<dbReference type="NCBIfam" id="NF007853">
    <property type="entry name" value="PRK10562.1"/>
    <property type="match status" value="1"/>
</dbReference>
<dbReference type="InterPro" id="IPR016181">
    <property type="entry name" value="Acyl_CoA_acyltransferase"/>
</dbReference>
<comment type="caution">
    <text evidence="4">The sequence shown here is derived from an EMBL/GenBank/DDBJ whole genome shotgun (WGS) entry which is preliminary data.</text>
</comment>
<dbReference type="SUPFAM" id="SSF55729">
    <property type="entry name" value="Acyl-CoA N-acyltransferases (Nat)"/>
    <property type="match status" value="1"/>
</dbReference>
<sequence length="146" mass="16952">MIRKFQPRDEDAVIRIWLEASAIAHYFIPRSYWENNTASMRETYIPRSETFVHTDDTTGEITGFISLSGNYLAALFVAPARQGKGIGQALMTYAKTLKPELELNVYRENTRAVTFYKHQGFKITREQEDEATGQKEYVMVYQIQDR</sequence>